<evidence type="ECO:0008006" key="4">
    <source>
        <dbReference type="Google" id="ProtNLM"/>
    </source>
</evidence>
<reference evidence="2 3" key="1">
    <citation type="journal article" date="2021" name="Nat. Commun.">
        <title>Reductive evolution and unique predatory mode in the CPR bacterium Vampirococcus lugosii.</title>
        <authorList>
            <person name="Moreira D."/>
            <person name="Zivanovic Y."/>
            <person name="Lopez-Archilla A.I."/>
            <person name="Iniesto M."/>
            <person name="Lopez-Garcia P."/>
        </authorList>
    </citation>
    <scope>NUCLEOTIDE SEQUENCE [LARGE SCALE GENOMIC DNA]</scope>
    <source>
        <strain evidence="2">Chiprana</strain>
    </source>
</reference>
<dbReference type="RefSeq" id="WP_213348173.1">
    <property type="nucleotide sequence ID" value="NZ_JAEDAM010000004.1"/>
</dbReference>
<protein>
    <recommendedName>
        <fullName evidence="4">YtxH domain-containing protein</fullName>
    </recommendedName>
</protein>
<organism evidence="2 3">
    <name type="scientific">Candidatus Vampirococcus lugosii</name>
    <dbReference type="NCBI Taxonomy" id="2789015"/>
    <lineage>
        <taxon>Bacteria</taxon>
        <taxon>Candidatus Absconditibacteriota</taxon>
        <taxon>Vampirococcus</taxon>
    </lineage>
</organism>
<accession>A0ABS5QL76</accession>
<sequence>MKNLFEKKINKVIIGGVIGTALLGFGGFSKSPKGKSFFSKLKNNLKNKFNFFFSGMKEMKRFCLKNVFKK</sequence>
<evidence type="ECO:0000256" key="1">
    <source>
        <dbReference type="SAM" id="Phobius"/>
    </source>
</evidence>
<comment type="caution">
    <text evidence="2">The sequence shown here is derived from an EMBL/GenBank/DDBJ whole genome shotgun (WGS) entry which is preliminary data.</text>
</comment>
<gene>
    <name evidence="2" type="ORF">VAMP_7n213</name>
</gene>
<dbReference type="Proteomes" id="UP000680365">
    <property type="component" value="Unassembled WGS sequence"/>
</dbReference>
<keyword evidence="1" id="KW-0812">Transmembrane</keyword>
<keyword evidence="3" id="KW-1185">Reference proteome</keyword>
<evidence type="ECO:0000313" key="3">
    <source>
        <dbReference type="Proteomes" id="UP000680365"/>
    </source>
</evidence>
<feature type="transmembrane region" description="Helical" evidence="1">
    <location>
        <begin position="12"/>
        <end position="29"/>
    </location>
</feature>
<evidence type="ECO:0000313" key="2">
    <source>
        <dbReference type="EMBL" id="MBS8121538.1"/>
    </source>
</evidence>
<keyword evidence="1" id="KW-1133">Transmembrane helix</keyword>
<name>A0ABS5QL76_9BACT</name>
<dbReference type="EMBL" id="JAEDAM010000004">
    <property type="protein sequence ID" value="MBS8121538.1"/>
    <property type="molecule type" value="Genomic_DNA"/>
</dbReference>
<proteinExistence type="predicted"/>
<keyword evidence="1" id="KW-0472">Membrane</keyword>